<evidence type="ECO:0000313" key="6">
    <source>
        <dbReference type="Proteomes" id="UP000280197"/>
    </source>
</evidence>
<sequence length="124" mass="13530">MWAGASGFLVKDALGEEILVTVRAVLHGDVMMGPSVIRRLVERFVLPAASTVPDERLDLLTAREREVLTLVTRGLGNQEIATRLFLGETTVKTHLGRILGKLELPDRVHAVIFAYESGLVRVGG</sequence>
<accession>A0A3S9IH70</accession>
<dbReference type="Gene3D" id="3.40.50.2300">
    <property type="match status" value="1"/>
</dbReference>
<evidence type="ECO:0000259" key="4">
    <source>
        <dbReference type="PROSITE" id="PS50043"/>
    </source>
</evidence>
<keyword evidence="2" id="KW-0238">DNA-binding</keyword>
<keyword evidence="6" id="KW-1185">Reference proteome</keyword>
<feature type="domain" description="HTH luxR-type" evidence="4">
    <location>
        <begin position="53"/>
        <end position="118"/>
    </location>
</feature>
<dbReference type="PANTHER" id="PTHR44688:SF16">
    <property type="entry name" value="DNA-BINDING TRANSCRIPTIONAL ACTIVATOR DEVR_DOSR"/>
    <property type="match status" value="1"/>
</dbReference>
<protein>
    <submittedName>
        <fullName evidence="5">Response regulator transcription factor</fullName>
    </submittedName>
</protein>
<dbReference type="EMBL" id="CP034463">
    <property type="protein sequence ID" value="AZP23695.1"/>
    <property type="molecule type" value="Genomic_DNA"/>
</dbReference>
<dbReference type="InterPro" id="IPR016032">
    <property type="entry name" value="Sig_transdc_resp-reg_C-effctor"/>
</dbReference>
<reference evidence="5 6" key="1">
    <citation type="submission" date="2018-12" db="EMBL/GenBank/DDBJ databases">
        <authorList>
            <person name="Li K."/>
        </authorList>
    </citation>
    <scope>NUCLEOTIDE SEQUENCE [LARGE SCALE GENOMIC DNA]</scope>
    <source>
        <strain evidence="6">CR22</strain>
    </source>
</reference>
<dbReference type="GO" id="GO:0003677">
    <property type="term" value="F:DNA binding"/>
    <property type="evidence" value="ECO:0007669"/>
    <property type="project" value="UniProtKB-KW"/>
</dbReference>
<dbReference type="PROSITE" id="PS00622">
    <property type="entry name" value="HTH_LUXR_1"/>
    <property type="match status" value="1"/>
</dbReference>
<organism evidence="5 6">
    <name type="scientific">Streptomyces aquilus</name>
    <dbReference type="NCBI Taxonomy" id="2548456"/>
    <lineage>
        <taxon>Bacteria</taxon>
        <taxon>Bacillati</taxon>
        <taxon>Actinomycetota</taxon>
        <taxon>Actinomycetes</taxon>
        <taxon>Kitasatosporales</taxon>
        <taxon>Streptomycetaceae</taxon>
        <taxon>Streptomyces</taxon>
    </lineage>
</organism>
<proteinExistence type="predicted"/>
<dbReference type="PROSITE" id="PS50043">
    <property type="entry name" value="HTH_LUXR_2"/>
    <property type="match status" value="1"/>
</dbReference>
<evidence type="ECO:0000256" key="2">
    <source>
        <dbReference type="ARBA" id="ARBA00023125"/>
    </source>
</evidence>
<dbReference type="InterPro" id="IPR000792">
    <property type="entry name" value="Tscrpt_reg_LuxR_C"/>
</dbReference>
<gene>
    <name evidence="5" type="ORF">EJC51_43425</name>
</gene>
<dbReference type="SMART" id="SM00421">
    <property type="entry name" value="HTH_LUXR"/>
    <property type="match status" value="1"/>
</dbReference>
<dbReference type="AlphaFoldDB" id="A0A3S9IH70"/>
<dbReference type="PRINTS" id="PR00038">
    <property type="entry name" value="HTHLUXR"/>
</dbReference>
<keyword evidence="1" id="KW-0805">Transcription regulation</keyword>
<dbReference type="Pfam" id="PF00196">
    <property type="entry name" value="GerE"/>
    <property type="match status" value="1"/>
</dbReference>
<evidence type="ECO:0000256" key="1">
    <source>
        <dbReference type="ARBA" id="ARBA00023015"/>
    </source>
</evidence>
<dbReference type="GO" id="GO:0006355">
    <property type="term" value="P:regulation of DNA-templated transcription"/>
    <property type="evidence" value="ECO:0007669"/>
    <property type="project" value="InterPro"/>
</dbReference>
<dbReference type="KEGG" id="saqu:EJC51_43425"/>
<evidence type="ECO:0000313" key="5">
    <source>
        <dbReference type="EMBL" id="AZP23695.1"/>
    </source>
</evidence>
<dbReference type="CDD" id="cd06170">
    <property type="entry name" value="LuxR_C_like"/>
    <property type="match status" value="1"/>
</dbReference>
<evidence type="ECO:0000256" key="3">
    <source>
        <dbReference type="ARBA" id="ARBA00023163"/>
    </source>
</evidence>
<dbReference type="Proteomes" id="UP000280197">
    <property type="component" value="Chromosome"/>
</dbReference>
<keyword evidence="3" id="KW-0804">Transcription</keyword>
<dbReference type="PANTHER" id="PTHR44688">
    <property type="entry name" value="DNA-BINDING TRANSCRIPTIONAL ACTIVATOR DEVR_DOSR"/>
    <property type="match status" value="1"/>
</dbReference>
<dbReference type="SUPFAM" id="SSF46894">
    <property type="entry name" value="C-terminal effector domain of the bipartite response regulators"/>
    <property type="match status" value="1"/>
</dbReference>
<name>A0A3S9IH70_9ACTN</name>